<dbReference type="Gene3D" id="3.40.1550.20">
    <property type="entry name" value="Transcriptional regulator MraZ domain"/>
    <property type="match status" value="1"/>
</dbReference>
<dbReference type="PANTHER" id="PTHR34701">
    <property type="entry name" value="TRANSCRIPTIONAL REGULATOR MRAZ"/>
    <property type="match status" value="1"/>
</dbReference>
<feature type="domain" description="SpoVT-AbrB" evidence="8">
    <location>
        <begin position="17"/>
        <end position="63"/>
    </location>
</feature>
<keyword evidence="5 7" id="KW-0238">DNA-binding</keyword>
<evidence type="ECO:0000313" key="10">
    <source>
        <dbReference type="Proteomes" id="UP000199657"/>
    </source>
</evidence>
<dbReference type="OrthoDB" id="9807753at2"/>
<comment type="similarity">
    <text evidence="7">Belongs to the MraZ family.</text>
</comment>
<dbReference type="GO" id="GO:0005737">
    <property type="term" value="C:cytoplasm"/>
    <property type="evidence" value="ECO:0007669"/>
    <property type="project" value="UniProtKB-UniRule"/>
</dbReference>
<keyword evidence="2 7" id="KW-0963">Cytoplasm</keyword>
<accession>A0A1H8S919</accession>
<dbReference type="HAMAP" id="MF_01008">
    <property type="entry name" value="MraZ"/>
    <property type="match status" value="1"/>
</dbReference>
<dbReference type="InterPro" id="IPR038619">
    <property type="entry name" value="MraZ_sf"/>
</dbReference>
<comment type="subcellular location">
    <subcellularLocation>
        <location evidence="7">Cytoplasm</location>
        <location evidence="7">Nucleoid</location>
    </subcellularLocation>
</comment>
<evidence type="ECO:0000256" key="4">
    <source>
        <dbReference type="ARBA" id="ARBA00023015"/>
    </source>
</evidence>
<gene>
    <name evidence="7" type="primary">mraZ</name>
    <name evidence="9" type="ORF">SAMN04488052_102580</name>
</gene>
<dbReference type="GO" id="GO:2000143">
    <property type="term" value="P:negative regulation of DNA-templated transcription initiation"/>
    <property type="evidence" value="ECO:0007669"/>
    <property type="project" value="TreeGrafter"/>
</dbReference>
<comment type="subunit">
    <text evidence="7">Forms oligomers.</text>
</comment>
<evidence type="ECO:0000256" key="6">
    <source>
        <dbReference type="ARBA" id="ARBA00023163"/>
    </source>
</evidence>
<dbReference type="AlphaFoldDB" id="A0A1H8S919"/>
<dbReference type="InterPro" id="IPR003444">
    <property type="entry name" value="MraZ"/>
</dbReference>
<dbReference type="RefSeq" id="WP_091641613.1">
    <property type="nucleotide sequence ID" value="NZ_FOEG01000002.1"/>
</dbReference>
<dbReference type="GO" id="GO:0000976">
    <property type="term" value="F:transcription cis-regulatory region binding"/>
    <property type="evidence" value="ECO:0007669"/>
    <property type="project" value="TreeGrafter"/>
</dbReference>
<evidence type="ECO:0000256" key="3">
    <source>
        <dbReference type="ARBA" id="ARBA00022737"/>
    </source>
</evidence>
<dbReference type="CDD" id="cd16320">
    <property type="entry name" value="MraZ_N"/>
    <property type="match status" value="1"/>
</dbReference>
<dbReference type="NCBIfam" id="TIGR00242">
    <property type="entry name" value="division/cell wall cluster transcriptional repressor MraZ"/>
    <property type="match status" value="1"/>
</dbReference>
<feature type="domain" description="SpoVT-AbrB" evidence="8">
    <location>
        <begin position="92"/>
        <end position="135"/>
    </location>
</feature>
<reference evidence="9 10" key="1">
    <citation type="submission" date="2016-10" db="EMBL/GenBank/DDBJ databases">
        <authorList>
            <person name="de Groot N.N."/>
        </authorList>
    </citation>
    <scope>NUCLEOTIDE SEQUENCE [LARGE SCALE GENOMIC DNA]</scope>
    <source>
        <strain evidence="9 10">CGMCC 1.6291</strain>
    </source>
</reference>
<dbReference type="InterPro" id="IPR035644">
    <property type="entry name" value="MraZ_C"/>
</dbReference>
<dbReference type="InterPro" id="IPR037914">
    <property type="entry name" value="SpoVT-AbrB_sf"/>
</dbReference>
<protein>
    <recommendedName>
        <fullName evidence="1 7">Transcriptional regulator MraZ</fullName>
    </recommendedName>
</protein>
<dbReference type="CDD" id="cd16321">
    <property type="entry name" value="MraZ_C"/>
    <property type="match status" value="1"/>
</dbReference>
<dbReference type="STRING" id="406100.SAMN04488052_102580"/>
<dbReference type="PANTHER" id="PTHR34701:SF1">
    <property type="entry name" value="TRANSCRIPTIONAL REGULATOR MRAZ"/>
    <property type="match status" value="1"/>
</dbReference>
<evidence type="ECO:0000313" key="9">
    <source>
        <dbReference type="EMBL" id="SEO74778.1"/>
    </source>
</evidence>
<evidence type="ECO:0000256" key="2">
    <source>
        <dbReference type="ARBA" id="ARBA00022490"/>
    </source>
</evidence>
<keyword evidence="3" id="KW-0677">Repeat</keyword>
<dbReference type="InterPro" id="IPR020603">
    <property type="entry name" value="MraZ_dom"/>
</dbReference>
<dbReference type="Pfam" id="PF02381">
    <property type="entry name" value="MraZ"/>
    <property type="match status" value="2"/>
</dbReference>
<sequence>MDQKGVSGDNVFRVRGVSNLNLDTKGRMSFPSRFRDRLMSFCEGEVVVTADPERCLLVYPLPEWEEVENKLMALPTQNAHARSLQRLYLGYATEAQLDGSGRILLPPPLREFAGLEKHVVLVGQGKRFELWDENAWNEQFDTWLSAAADKEGMPEELQQLSL</sequence>
<proteinExistence type="inferred from homology"/>
<dbReference type="SUPFAM" id="SSF89447">
    <property type="entry name" value="AbrB/MazE/MraZ-like"/>
    <property type="match status" value="1"/>
</dbReference>
<keyword evidence="6 7" id="KW-0804">Transcription</keyword>
<dbReference type="InterPro" id="IPR007159">
    <property type="entry name" value="SpoVT-AbrB_dom"/>
</dbReference>
<keyword evidence="10" id="KW-1185">Reference proteome</keyword>
<dbReference type="GO" id="GO:0009295">
    <property type="term" value="C:nucleoid"/>
    <property type="evidence" value="ECO:0007669"/>
    <property type="project" value="UniProtKB-SubCell"/>
</dbReference>
<evidence type="ECO:0000259" key="8">
    <source>
        <dbReference type="PROSITE" id="PS51740"/>
    </source>
</evidence>
<evidence type="ECO:0000256" key="7">
    <source>
        <dbReference type="HAMAP-Rule" id="MF_01008"/>
    </source>
</evidence>
<name>A0A1H8S919_9GAMM</name>
<keyword evidence="4 7" id="KW-0805">Transcription regulation</keyword>
<dbReference type="Proteomes" id="UP000199657">
    <property type="component" value="Unassembled WGS sequence"/>
</dbReference>
<dbReference type="EMBL" id="FOEG01000002">
    <property type="protein sequence ID" value="SEO74778.1"/>
    <property type="molecule type" value="Genomic_DNA"/>
</dbReference>
<organism evidence="9 10">
    <name type="scientific">Aquisalimonas asiatica</name>
    <dbReference type="NCBI Taxonomy" id="406100"/>
    <lineage>
        <taxon>Bacteria</taxon>
        <taxon>Pseudomonadati</taxon>
        <taxon>Pseudomonadota</taxon>
        <taxon>Gammaproteobacteria</taxon>
        <taxon>Chromatiales</taxon>
        <taxon>Ectothiorhodospiraceae</taxon>
        <taxon>Aquisalimonas</taxon>
    </lineage>
</organism>
<dbReference type="PROSITE" id="PS51740">
    <property type="entry name" value="SPOVT_ABRB"/>
    <property type="match status" value="2"/>
</dbReference>
<dbReference type="InterPro" id="IPR035642">
    <property type="entry name" value="MraZ_N"/>
</dbReference>
<evidence type="ECO:0000256" key="5">
    <source>
        <dbReference type="ARBA" id="ARBA00023125"/>
    </source>
</evidence>
<evidence type="ECO:0000256" key="1">
    <source>
        <dbReference type="ARBA" id="ARBA00013860"/>
    </source>
</evidence>
<dbReference type="GO" id="GO:0003700">
    <property type="term" value="F:DNA-binding transcription factor activity"/>
    <property type="evidence" value="ECO:0007669"/>
    <property type="project" value="UniProtKB-UniRule"/>
</dbReference>